<evidence type="ECO:0000256" key="6">
    <source>
        <dbReference type="ARBA" id="ARBA00023010"/>
    </source>
</evidence>
<keyword evidence="7 9" id="KW-0472">Membrane</keyword>
<comment type="function">
    <text evidence="9">Part of the twin-arginine translocation (Tat) system that transports large folded proteins containing a characteristic twin-arginine motif in their signal peptide across membranes. TatA could form the protein-conducting channel of the Tat system.</text>
</comment>
<dbReference type="GO" id="GO:0006886">
    <property type="term" value="P:intracellular protein transport"/>
    <property type="evidence" value="ECO:0007669"/>
    <property type="project" value="UniProtKB-ARBA"/>
</dbReference>
<dbReference type="RefSeq" id="WP_188532578.1">
    <property type="nucleotide sequence ID" value="NZ_BMGR01000013.1"/>
</dbReference>
<reference evidence="11" key="2">
    <citation type="submission" date="2020-09" db="EMBL/GenBank/DDBJ databases">
        <authorList>
            <person name="Sun Q."/>
            <person name="Zhou Y."/>
        </authorList>
    </citation>
    <scope>NUCLEOTIDE SEQUENCE</scope>
    <source>
        <strain evidence="11">CGMCC 1.12987</strain>
    </source>
</reference>
<evidence type="ECO:0000256" key="3">
    <source>
        <dbReference type="ARBA" id="ARBA00022692"/>
    </source>
</evidence>
<proteinExistence type="inferred from homology"/>
<evidence type="ECO:0000313" key="11">
    <source>
        <dbReference type="EMBL" id="GGG16985.1"/>
    </source>
</evidence>
<evidence type="ECO:0000313" key="12">
    <source>
        <dbReference type="Proteomes" id="UP000644756"/>
    </source>
</evidence>
<keyword evidence="9" id="KW-1003">Cell membrane</keyword>
<evidence type="ECO:0000256" key="4">
    <source>
        <dbReference type="ARBA" id="ARBA00022927"/>
    </source>
</evidence>
<evidence type="ECO:0000256" key="8">
    <source>
        <dbReference type="ARBA" id="ARBA00025340"/>
    </source>
</evidence>
<feature type="compositionally biased region" description="Basic and acidic residues" evidence="10">
    <location>
        <begin position="53"/>
        <end position="73"/>
    </location>
</feature>
<protein>
    <recommendedName>
        <fullName evidence="9">Sec-independent protein translocase protein TatA</fullName>
    </recommendedName>
</protein>
<comment type="similarity">
    <text evidence="9">Belongs to the TatA/E family.</text>
</comment>
<gene>
    <name evidence="9 11" type="primary">tatA</name>
    <name evidence="11" type="ORF">GCM10010916_37290</name>
</gene>
<feature type="region of interest" description="Disordered" evidence="10">
    <location>
        <begin position="45"/>
        <end position="73"/>
    </location>
</feature>
<dbReference type="InterPro" id="IPR006312">
    <property type="entry name" value="TatA/E"/>
</dbReference>
<name>A0A917G0Q4_9BACL</name>
<dbReference type="PANTHER" id="PTHR33162">
    <property type="entry name" value="SEC-INDEPENDENT PROTEIN TRANSLOCASE PROTEIN TATA, CHLOROPLASTIC"/>
    <property type="match status" value="1"/>
</dbReference>
<dbReference type="HAMAP" id="MF_00236">
    <property type="entry name" value="TatA_E"/>
    <property type="match status" value="1"/>
</dbReference>
<dbReference type="InterPro" id="IPR003369">
    <property type="entry name" value="TatA/B/E"/>
</dbReference>
<dbReference type="PANTHER" id="PTHR33162:SF1">
    <property type="entry name" value="SEC-INDEPENDENT PROTEIN TRANSLOCASE PROTEIN TATA, CHLOROPLASTIC"/>
    <property type="match status" value="1"/>
</dbReference>
<organism evidence="11 12">
    <name type="scientific">Paenibacillus abyssi</name>
    <dbReference type="NCBI Taxonomy" id="1340531"/>
    <lineage>
        <taxon>Bacteria</taxon>
        <taxon>Bacillati</taxon>
        <taxon>Bacillota</taxon>
        <taxon>Bacilli</taxon>
        <taxon>Bacillales</taxon>
        <taxon>Paenibacillaceae</taxon>
        <taxon>Paenibacillus</taxon>
    </lineage>
</organism>
<keyword evidence="4 9" id="KW-0653">Protein transport</keyword>
<comment type="subunit">
    <text evidence="9">Forms a complex with TatC.</text>
</comment>
<keyword evidence="12" id="KW-1185">Reference proteome</keyword>
<dbReference type="Pfam" id="PF02416">
    <property type="entry name" value="TatA_B_E"/>
    <property type="match status" value="1"/>
</dbReference>
<keyword evidence="3 9" id="KW-0812">Transmembrane</keyword>
<evidence type="ECO:0000256" key="9">
    <source>
        <dbReference type="HAMAP-Rule" id="MF_00236"/>
    </source>
</evidence>
<dbReference type="EMBL" id="BMGR01000013">
    <property type="protein sequence ID" value="GGG16985.1"/>
    <property type="molecule type" value="Genomic_DNA"/>
</dbReference>
<evidence type="ECO:0000256" key="7">
    <source>
        <dbReference type="ARBA" id="ARBA00023136"/>
    </source>
</evidence>
<evidence type="ECO:0000256" key="1">
    <source>
        <dbReference type="ARBA" id="ARBA00004167"/>
    </source>
</evidence>
<dbReference type="GO" id="GO:0033281">
    <property type="term" value="C:TAT protein transport complex"/>
    <property type="evidence" value="ECO:0007669"/>
    <property type="project" value="UniProtKB-UniRule"/>
</dbReference>
<keyword evidence="5 9" id="KW-1133">Transmembrane helix</keyword>
<dbReference type="PRINTS" id="PR01506">
    <property type="entry name" value="TATBPROTEIN"/>
</dbReference>
<evidence type="ECO:0000256" key="5">
    <source>
        <dbReference type="ARBA" id="ARBA00022989"/>
    </source>
</evidence>
<keyword evidence="6 9" id="KW-0811">Translocation</keyword>
<sequence>MLGNVGFTEILLIAVIGLILFGPKKLPEIGRTAGRMVREFRQAAQGLMDTGSEPERKEATRPEAKLRSGRLSD</sequence>
<dbReference type="NCBIfam" id="TIGR01411">
    <property type="entry name" value="tatAE"/>
    <property type="match status" value="1"/>
</dbReference>
<accession>A0A917G0Q4</accession>
<evidence type="ECO:0000256" key="10">
    <source>
        <dbReference type="SAM" id="MobiDB-lite"/>
    </source>
</evidence>
<dbReference type="AlphaFoldDB" id="A0A917G0Q4"/>
<dbReference type="Proteomes" id="UP000644756">
    <property type="component" value="Unassembled WGS sequence"/>
</dbReference>
<feature type="transmembrane region" description="Helical" evidence="9">
    <location>
        <begin position="6"/>
        <end position="22"/>
    </location>
</feature>
<dbReference type="NCBIfam" id="NF011430">
    <property type="entry name" value="PRK14861.1"/>
    <property type="match status" value="1"/>
</dbReference>
<keyword evidence="2 9" id="KW-0813">Transport</keyword>
<comment type="subcellular location">
    <subcellularLocation>
        <location evidence="9">Cell membrane</location>
        <topology evidence="9">Single-pass membrane protein</topology>
    </subcellularLocation>
    <subcellularLocation>
        <location evidence="1">Membrane</location>
        <topology evidence="1">Single-pass membrane protein</topology>
    </subcellularLocation>
</comment>
<comment type="function">
    <text evidence="8">Part of the twin-arginine translocation (Tat) system that transports large folded proteins containing a characteristic twin-arginine motif in their signal peptide across the thylakoid membrane. Involved in delta pH-dependent protein transport required for chloroplast development, especially thylakoid membrane formation. TATC and TATB mediate precursor recognition, whereas TATA facilitates translocation.</text>
</comment>
<dbReference type="Gene3D" id="1.20.5.3310">
    <property type="match status" value="1"/>
</dbReference>
<comment type="caution">
    <text evidence="11">The sequence shown here is derived from an EMBL/GenBank/DDBJ whole genome shotgun (WGS) entry which is preliminary data.</text>
</comment>
<dbReference type="GO" id="GO:0043953">
    <property type="term" value="P:protein transport by the Tat complex"/>
    <property type="evidence" value="ECO:0007669"/>
    <property type="project" value="UniProtKB-UniRule"/>
</dbReference>
<evidence type="ECO:0000256" key="2">
    <source>
        <dbReference type="ARBA" id="ARBA00022448"/>
    </source>
</evidence>
<dbReference type="GO" id="GO:0008320">
    <property type="term" value="F:protein transmembrane transporter activity"/>
    <property type="evidence" value="ECO:0007669"/>
    <property type="project" value="UniProtKB-UniRule"/>
</dbReference>
<reference evidence="11" key="1">
    <citation type="journal article" date="2014" name="Int. J. Syst. Evol. Microbiol.">
        <title>Complete genome sequence of Corynebacterium casei LMG S-19264T (=DSM 44701T), isolated from a smear-ripened cheese.</title>
        <authorList>
            <consortium name="US DOE Joint Genome Institute (JGI-PGF)"/>
            <person name="Walter F."/>
            <person name="Albersmeier A."/>
            <person name="Kalinowski J."/>
            <person name="Ruckert C."/>
        </authorList>
    </citation>
    <scope>NUCLEOTIDE SEQUENCE</scope>
    <source>
        <strain evidence="11">CGMCC 1.12987</strain>
    </source>
</reference>